<dbReference type="InterPro" id="IPR036890">
    <property type="entry name" value="HATPase_C_sf"/>
</dbReference>
<evidence type="ECO:0000256" key="2">
    <source>
        <dbReference type="ARBA" id="ARBA00012438"/>
    </source>
</evidence>
<name>A0A5C7AGT1_9BACT</name>
<evidence type="ECO:0000256" key="4">
    <source>
        <dbReference type="ARBA" id="ARBA00022679"/>
    </source>
</evidence>
<keyword evidence="8" id="KW-0902">Two-component regulatory system</keyword>
<dbReference type="Pfam" id="PF07494">
    <property type="entry name" value="Reg_prop"/>
    <property type="match status" value="6"/>
</dbReference>
<keyword evidence="3 12" id="KW-0597">Phosphoprotein</keyword>
<dbReference type="RefSeq" id="WP_146920866.1">
    <property type="nucleotide sequence ID" value="NZ_VORW01000025.1"/>
</dbReference>
<dbReference type="Gene3D" id="1.10.10.60">
    <property type="entry name" value="Homeodomain-like"/>
    <property type="match status" value="1"/>
</dbReference>
<dbReference type="InterPro" id="IPR011006">
    <property type="entry name" value="CheY-like_superfamily"/>
</dbReference>
<dbReference type="SUPFAM" id="SSF63829">
    <property type="entry name" value="Calcium-dependent phosphotriesterase"/>
    <property type="match status" value="3"/>
</dbReference>
<evidence type="ECO:0000256" key="9">
    <source>
        <dbReference type="ARBA" id="ARBA00023015"/>
    </source>
</evidence>
<dbReference type="SUPFAM" id="SSF52172">
    <property type="entry name" value="CheY-like"/>
    <property type="match status" value="1"/>
</dbReference>
<dbReference type="Gene3D" id="1.10.287.130">
    <property type="match status" value="1"/>
</dbReference>
<evidence type="ECO:0000256" key="11">
    <source>
        <dbReference type="ARBA" id="ARBA00023163"/>
    </source>
</evidence>
<dbReference type="Pfam" id="PF00072">
    <property type="entry name" value="Response_reg"/>
    <property type="match status" value="1"/>
</dbReference>
<dbReference type="Pfam" id="PF00512">
    <property type="entry name" value="HisKA"/>
    <property type="match status" value="1"/>
</dbReference>
<keyword evidence="5" id="KW-0547">Nucleotide-binding</keyword>
<feature type="domain" description="Histidine kinase" evidence="14">
    <location>
        <begin position="868"/>
        <end position="1089"/>
    </location>
</feature>
<comment type="catalytic activity">
    <reaction evidence="1">
        <text>ATP + protein L-histidine = ADP + protein N-phospho-L-histidine.</text>
        <dbReference type="EC" id="2.7.13.3"/>
    </reaction>
</comment>
<dbReference type="PRINTS" id="PR00344">
    <property type="entry name" value="BCTRLSENSOR"/>
</dbReference>
<dbReference type="InterPro" id="IPR015943">
    <property type="entry name" value="WD40/YVTN_repeat-like_dom_sf"/>
</dbReference>
<evidence type="ECO:0000313" key="16">
    <source>
        <dbReference type="EMBL" id="TXE03432.1"/>
    </source>
</evidence>
<dbReference type="InterPro" id="IPR011110">
    <property type="entry name" value="Reg_prop"/>
</dbReference>
<keyword evidence="6" id="KW-0418">Kinase</keyword>
<dbReference type="InterPro" id="IPR011123">
    <property type="entry name" value="Y_Y_Y"/>
</dbReference>
<dbReference type="GO" id="GO:0043565">
    <property type="term" value="F:sequence-specific DNA binding"/>
    <property type="evidence" value="ECO:0007669"/>
    <property type="project" value="InterPro"/>
</dbReference>
<dbReference type="PROSITE" id="PS01124">
    <property type="entry name" value="HTH_ARAC_FAMILY_2"/>
    <property type="match status" value="1"/>
</dbReference>
<dbReference type="OrthoDB" id="9806995at2"/>
<keyword evidence="4" id="KW-0808">Transferase</keyword>
<dbReference type="GO" id="GO:0003700">
    <property type="term" value="F:DNA-binding transcription factor activity"/>
    <property type="evidence" value="ECO:0007669"/>
    <property type="project" value="InterPro"/>
</dbReference>
<dbReference type="InterPro" id="IPR013783">
    <property type="entry name" value="Ig-like_fold"/>
</dbReference>
<dbReference type="PROSITE" id="PS50110">
    <property type="entry name" value="RESPONSE_REGULATORY"/>
    <property type="match status" value="1"/>
</dbReference>
<dbReference type="PANTHER" id="PTHR43547">
    <property type="entry name" value="TWO-COMPONENT HISTIDINE KINASE"/>
    <property type="match status" value="1"/>
</dbReference>
<dbReference type="Pfam" id="PF07495">
    <property type="entry name" value="Y_Y_Y"/>
    <property type="match status" value="1"/>
</dbReference>
<dbReference type="InterPro" id="IPR009057">
    <property type="entry name" value="Homeodomain-like_sf"/>
</dbReference>
<dbReference type="SMART" id="SM00387">
    <property type="entry name" value="HATPase_c"/>
    <property type="match status" value="1"/>
</dbReference>
<dbReference type="CDD" id="cd17574">
    <property type="entry name" value="REC_OmpR"/>
    <property type="match status" value="1"/>
</dbReference>
<dbReference type="InterPro" id="IPR005467">
    <property type="entry name" value="His_kinase_dom"/>
</dbReference>
<evidence type="ECO:0000256" key="8">
    <source>
        <dbReference type="ARBA" id="ARBA00023012"/>
    </source>
</evidence>
<accession>A0A5C7AGT1</accession>
<dbReference type="SUPFAM" id="SSF47384">
    <property type="entry name" value="Homodimeric domain of signal transducing histidine kinase"/>
    <property type="match status" value="1"/>
</dbReference>
<dbReference type="FunFam" id="1.10.10.60:FF:000284">
    <property type="entry name" value="Two-component system sensor histidine kinase/response regulator"/>
    <property type="match status" value="1"/>
</dbReference>
<dbReference type="CDD" id="cd16922">
    <property type="entry name" value="HATPase_EvgS-ArcB-TorS-like"/>
    <property type="match status" value="1"/>
</dbReference>
<keyword evidence="10" id="KW-0238">DNA-binding</keyword>
<dbReference type="CDD" id="cd00082">
    <property type="entry name" value="HisKA"/>
    <property type="match status" value="1"/>
</dbReference>
<dbReference type="InterPro" id="IPR018062">
    <property type="entry name" value="HTH_AraC-typ_CS"/>
</dbReference>
<evidence type="ECO:0000256" key="12">
    <source>
        <dbReference type="PROSITE-ProRule" id="PRU00169"/>
    </source>
</evidence>
<keyword evidence="9" id="KW-0805">Transcription regulation</keyword>
<evidence type="ECO:0000256" key="1">
    <source>
        <dbReference type="ARBA" id="ARBA00000085"/>
    </source>
</evidence>
<dbReference type="SMART" id="SM00342">
    <property type="entry name" value="HTH_ARAC"/>
    <property type="match status" value="1"/>
</dbReference>
<evidence type="ECO:0000256" key="5">
    <source>
        <dbReference type="ARBA" id="ARBA00022741"/>
    </source>
</evidence>
<dbReference type="Gene3D" id="2.60.40.10">
    <property type="entry name" value="Immunoglobulins"/>
    <property type="match status" value="1"/>
</dbReference>
<dbReference type="Proteomes" id="UP000321935">
    <property type="component" value="Unassembled WGS sequence"/>
</dbReference>
<feature type="domain" description="Response regulatory" evidence="15">
    <location>
        <begin position="1112"/>
        <end position="1227"/>
    </location>
</feature>
<keyword evidence="7" id="KW-0067">ATP-binding</keyword>
<protein>
    <recommendedName>
        <fullName evidence="2">histidine kinase</fullName>
        <ecNumber evidence="2">2.7.13.3</ecNumber>
    </recommendedName>
</protein>
<dbReference type="Pfam" id="PF12833">
    <property type="entry name" value="HTH_18"/>
    <property type="match status" value="1"/>
</dbReference>
<evidence type="ECO:0000313" key="17">
    <source>
        <dbReference type="Proteomes" id="UP000321935"/>
    </source>
</evidence>
<dbReference type="FunFam" id="1.10.287.130:FF:000045">
    <property type="entry name" value="Two-component system sensor histidine kinase/response regulator"/>
    <property type="match status" value="1"/>
</dbReference>
<dbReference type="InterPro" id="IPR004358">
    <property type="entry name" value="Sig_transdc_His_kin-like_C"/>
</dbReference>
<evidence type="ECO:0000256" key="6">
    <source>
        <dbReference type="ARBA" id="ARBA00022777"/>
    </source>
</evidence>
<dbReference type="PANTHER" id="PTHR43547:SF2">
    <property type="entry name" value="HYBRID SIGNAL TRANSDUCTION HISTIDINE KINASE C"/>
    <property type="match status" value="1"/>
</dbReference>
<dbReference type="SMART" id="SM00448">
    <property type="entry name" value="REC"/>
    <property type="match status" value="1"/>
</dbReference>
<dbReference type="GO" id="GO:0005524">
    <property type="term" value="F:ATP binding"/>
    <property type="evidence" value="ECO:0007669"/>
    <property type="project" value="UniProtKB-KW"/>
</dbReference>
<gene>
    <name evidence="16" type="ORF">ESV85_20260</name>
</gene>
<evidence type="ECO:0000256" key="3">
    <source>
        <dbReference type="ARBA" id="ARBA00022553"/>
    </source>
</evidence>
<dbReference type="PROSITE" id="PS50109">
    <property type="entry name" value="HIS_KIN"/>
    <property type="match status" value="1"/>
</dbReference>
<dbReference type="Gene3D" id="3.30.565.10">
    <property type="entry name" value="Histidine kinase-like ATPase, C-terminal domain"/>
    <property type="match status" value="1"/>
</dbReference>
<reference evidence="16 17" key="1">
    <citation type="submission" date="2019-08" db="EMBL/GenBank/DDBJ databases">
        <title>Genomes sequence of Algoriphagus aquimarinus ACAM450.</title>
        <authorList>
            <person name="Bowman J.P."/>
        </authorList>
    </citation>
    <scope>NUCLEOTIDE SEQUENCE [LARGE SCALE GENOMIC DNA]</scope>
    <source>
        <strain evidence="16 17">ACAM 450</strain>
    </source>
</reference>
<dbReference type="SUPFAM" id="SSF55874">
    <property type="entry name" value="ATPase domain of HSP90 chaperone/DNA topoisomerase II/histidine kinase"/>
    <property type="match status" value="1"/>
</dbReference>
<dbReference type="SUPFAM" id="SSF46689">
    <property type="entry name" value="Homeodomain-like"/>
    <property type="match status" value="1"/>
</dbReference>
<comment type="caution">
    <text evidence="16">The sequence shown here is derived from an EMBL/GenBank/DDBJ whole genome shotgun (WGS) entry which is preliminary data.</text>
</comment>
<dbReference type="Pfam" id="PF02518">
    <property type="entry name" value="HATPase_c"/>
    <property type="match status" value="1"/>
</dbReference>
<organism evidence="16 17">
    <name type="scientific">Algoriphagus aquimarinus</name>
    <dbReference type="NCBI Taxonomy" id="237018"/>
    <lineage>
        <taxon>Bacteria</taxon>
        <taxon>Pseudomonadati</taxon>
        <taxon>Bacteroidota</taxon>
        <taxon>Cytophagia</taxon>
        <taxon>Cytophagales</taxon>
        <taxon>Cyclobacteriaceae</taxon>
        <taxon>Algoriphagus</taxon>
    </lineage>
</organism>
<dbReference type="PROSITE" id="PS00041">
    <property type="entry name" value="HTH_ARAC_FAMILY_1"/>
    <property type="match status" value="1"/>
</dbReference>
<dbReference type="InterPro" id="IPR003661">
    <property type="entry name" value="HisK_dim/P_dom"/>
</dbReference>
<dbReference type="Gene3D" id="2.130.10.10">
    <property type="entry name" value="YVTN repeat-like/Quinoprotein amine dehydrogenase"/>
    <property type="match status" value="2"/>
</dbReference>
<feature type="modified residue" description="4-aspartylphosphate" evidence="12">
    <location>
        <position position="1160"/>
    </location>
</feature>
<evidence type="ECO:0000259" key="14">
    <source>
        <dbReference type="PROSITE" id="PS50109"/>
    </source>
</evidence>
<dbReference type="GO" id="GO:0000155">
    <property type="term" value="F:phosphorelay sensor kinase activity"/>
    <property type="evidence" value="ECO:0007669"/>
    <property type="project" value="InterPro"/>
</dbReference>
<dbReference type="FunFam" id="3.30.565.10:FF:000037">
    <property type="entry name" value="Hybrid sensor histidine kinase/response regulator"/>
    <property type="match status" value="1"/>
</dbReference>
<evidence type="ECO:0000256" key="10">
    <source>
        <dbReference type="ARBA" id="ARBA00023125"/>
    </source>
</evidence>
<dbReference type="InterPro" id="IPR001789">
    <property type="entry name" value="Sig_transdc_resp-reg_receiver"/>
</dbReference>
<dbReference type="EMBL" id="VORW01000025">
    <property type="protein sequence ID" value="TXE03432.1"/>
    <property type="molecule type" value="Genomic_DNA"/>
</dbReference>
<sequence>MKGYVVSGIACLMILWVGTVLGQNEVEKLVFRNLDESLGLSNSNILSMVRDADGMMWYGTAYGLYRYDGTRTKIFLNTKDSTSISHNNILKMYLGPDDKLWVKNVNGVFDIYNSENEHFSRGVSVYSPIYHLASDSVGMLMKDRQNRFWFTHPAKGISIYDETTGKTVYVQKNSDKGSLFSNEIAAISEAPDGLIWVVHRSGVIDLLDPNRLIVTKTLRLPKDEISASATYEMMIDSDGDVWLFDPERNLGVFRVDGFTHVIEANQENRGTYWLNNNMVKAIVEAKKGQIWLGTDHGGINVLDKATGNVTYLNGESIQDTSMPHNVIYSLYKDNEDIIWVGTHKKGVAYYHQGLLRFSHVRKNFADKNSLPFNDVNAFAEDSLGNLYIGTNGGGLYYHNRKTNTYKHYKHNPDNKNSLIGDVVVDLMVDHEGVLWIGTYLNGLGSFDGKDFKNYQYQPDNSSGIAGPSIWKLFEDSSGKIWIGTLRSGISMLDKDRKGFHNYPAGSAPFFTNNQYITGFAEDRSGNIWVSGGSGLNVFNYETGQNSFYSETQGNGLVDSNTTDLFMDEEGVLWVTALSGLYYFNTSDSSFVHYGEEEGLPTSYLVDMLEDDGSNLWISSQMGLIYAEINRNVNPFSITFQNFDQKDGLQAALFNKNSAVKTSKNEFIFGGPNGYNIFKSENFAFERNNPAVVFTEFQLFNEEVKVGEKVSNRVLLSKSLDKMDQLVLKHDENIFSIGFSALNFLYPEKNKYRYKLLGFNDDWIYLNDDLAKVTFTNLDPGNYTLVVQPGTVLDGWSLYEYKLDIKILAPFWKTPIAYFLYLMAILGIIFYFRNQLLTRQREKFDREQAIRESKRVQELDRLKTKFFTNLSHEFRTPLSLILTPTEHLISETENTGLLSQYKIIQRNARRLLKLINQLLDVKNVENGGLTFHPSEGDVVQFIKDCVADFHELSENKHIHLNFETNTHGQQAIFDPDKLEKVLFNLLSNAFKFTHEDGAITVTLELQQENEEKGILILSVSDTGVGISKEDQHKIFDRFFTTEGHKQQLNQGSGIGLSLVQDFARTMKGEISVESEPGMGSVFSLSIPLVLIIPENWEEDEEDFVQESNDLKEVILIAEDHVEFRNYLKDCLSDTYHVLTATNGLQGWELAQQHIPDLIISDLMMPQMDGKEFCHKVKGDIKTSHIPVILLTAKKSEETMVQGLDSGCNLYLTKPFNLEILQLSIKNLLRERNVIQEQNRNKIQINASEVNVTSLDDQLIQKAVSLVEKHMEDPQFSVEFLSKELGMSRVHLYKKLQSITGKSPIEFIRLIRLKRASQLLAKSQLNISEIAYMVGYNNAKYFAKHFKAEFSILPSEYAARQQEIAAE</sequence>
<feature type="domain" description="HTH araC/xylS-type" evidence="13">
    <location>
        <begin position="1259"/>
        <end position="1358"/>
    </location>
</feature>
<dbReference type="EC" id="2.7.13.3" evidence="2"/>
<dbReference type="InterPro" id="IPR018060">
    <property type="entry name" value="HTH_AraC"/>
</dbReference>
<evidence type="ECO:0000259" key="15">
    <source>
        <dbReference type="PROSITE" id="PS50110"/>
    </source>
</evidence>
<dbReference type="InterPro" id="IPR036097">
    <property type="entry name" value="HisK_dim/P_sf"/>
</dbReference>
<evidence type="ECO:0000259" key="13">
    <source>
        <dbReference type="PROSITE" id="PS01124"/>
    </source>
</evidence>
<keyword evidence="11" id="KW-0804">Transcription</keyword>
<dbReference type="Gene3D" id="3.40.50.2300">
    <property type="match status" value="1"/>
</dbReference>
<proteinExistence type="predicted"/>
<dbReference type="InterPro" id="IPR003594">
    <property type="entry name" value="HATPase_dom"/>
</dbReference>
<dbReference type="SMART" id="SM00388">
    <property type="entry name" value="HisKA"/>
    <property type="match status" value="1"/>
</dbReference>
<evidence type="ECO:0000256" key="7">
    <source>
        <dbReference type="ARBA" id="ARBA00022840"/>
    </source>
</evidence>